<name>A0A0H4A0I4_9VIBR</name>
<dbReference type="AlphaFoldDB" id="A0A0H4A0I4"/>
<protein>
    <recommendedName>
        <fullName evidence="1">Minor tail T domain-containing protein</fullName>
    </recommendedName>
</protein>
<evidence type="ECO:0000259" key="1">
    <source>
        <dbReference type="Pfam" id="PF06223"/>
    </source>
</evidence>
<reference evidence="2" key="1">
    <citation type="journal article" date="2015" name="MBio">
        <title>Eco-Evolutionary Dynamics of Episomes among Ecologically Cohesive Bacterial Populations.</title>
        <authorList>
            <person name="Xue H."/>
            <person name="Cordero O.X."/>
            <person name="Camas F.M."/>
            <person name="Trimble W."/>
            <person name="Meyer F."/>
            <person name="Guglielmini J."/>
            <person name="Rocha E.P."/>
            <person name="Polz M.F."/>
        </authorList>
    </citation>
    <scope>NUCLEOTIDE SEQUENCE</scope>
    <source>
        <strain evidence="2">1F_97</strain>
    </source>
</reference>
<feature type="domain" description="Minor tail T" evidence="1">
    <location>
        <begin position="25"/>
        <end position="100"/>
    </location>
</feature>
<dbReference type="InterPro" id="IPR009350">
    <property type="entry name" value="Phage_tail_T"/>
</dbReference>
<proteinExistence type="predicted"/>
<dbReference type="Pfam" id="PF06223">
    <property type="entry name" value="Phage_tail_T"/>
    <property type="match status" value="1"/>
</dbReference>
<sequence length="108" mass="12378">MDLAREFGQVCWRTMLASMSGETVLEWQEHFTKHGFTRDMDNWRFAVLCAANWNVTAMSAGIKLDPPVSYRDWLPTSGELEETREYDDEELMAMGESAGGMRFECPNS</sequence>
<dbReference type="EMBL" id="KP795655">
    <property type="protein sequence ID" value="AKN39674.1"/>
    <property type="molecule type" value="Genomic_DNA"/>
</dbReference>
<evidence type="ECO:0000313" key="2">
    <source>
        <dbReference type="EMBL" id="AKN39674.1"/>
    </source>
</evidence>
<accession>A0A0H4A0I4</accession>
<organism evidence="2">
    <name type="scientific">Vibrio sp. 1F_97</name>
    <dbReference type="NCBI Taxonomy" id="1652827"/>
    <lineage>
        <taxon>Bacteria</taxon>
        <taxon>Pseudomonadati</taxon>
        <taxon>Pseudomonadota</taxon>
        <taxon>Gammaproteobacteria</taxon>
        <taxon>Vibrionales</taxon>
        <taxon>Vibrionaceae</taxon>
        <taxon>Vibrio</taxon>
    </lineage>
</organism>